<comment type="caution">
    <text evidence="3">The sequence shown here is derived from an EMBL/GenBank/DDBJ whole genome shotgun (WGS) entry which is preliminary data.</text>
</comment>
<reference evidence="3 4" key="2">
    <citation type="submission" date="2019-09" db="EMBL/GenBank/DDBJ databases">
        <authorList>
            <person name="Jin C."/>
        </authorList>
    </citation>
    <scope>NUCLEOTIDE SEQUENCE [LARGE SCALE GENOMIC DNA]</scope>
    <source>
        <strain evidence="3 4">AN110305</strain>
    </source>
</reference>
<dbReference type="CDD" id="cd03454">
    <property type="entry name" value="YdeM"/>
    <property type="match status" value="1"/>
</dbReference>
<keyword evidence="4" id="KW-1185">Reference proteome</keyword>
<name>A0A5B2WKN9_9PSEU</name>
<dbReference type="Gene3D" id="3.10.129.10">
    <property type="entry name" value="Hotdog Thioesterase"/>
    <property type="match status" value="1"/>
</dbReference>
<dbReference type="AlphaFoldDB" id="A0A5B2WKN9"/>
<dbReference type="Proteomes" id="UP000323454">
    <property type="component" value="Unassembled WGS sequence"/>
</dbReference>
<dbReference type="PANTHER" id="PTHR43664">
    <property type="entry name" value="MONOAMINE OXIDASE-RELATED"/>
    <property type="match status" value="1"/>
</dbReference>
<comment type="similarity">
    <text evidence="1">Belongs to the enoyl-CoA hydratase/isomerase family.</text>
</comment>
<protein>
    <submittedName>
        <fullName evidence="3">MaoC family dehydratase</fullName>
    </submittedName>
</protein>
<evidence type="ECO:0000259" key="2">
    <source>
        <dbReference type="Pfam" id="PF01575"/>
    </source>
</evidence>
<dbReference type="OrthoDB" id="9797938at2"/>
<dbReference type="InterPro" id="IPR002539">
    <property type="entry name" value="MaoC-like_dom"/>
</dbReference>
<dbReference type="InterPro" id="IPR029069">
    <property type="entry name" value="HotDog_dom_sf"/>
</dbReference>
<accession>A0A5B2WKN9</accession>
<sequence>MVTIAFEDLTEGLVVPLGEVKIDREDMLEFARRFDPQAYHLDEEAGRRSVFGGLSASGWFTASLWMRAYVDHLIGDSTAQGSPGGRELSWLAPVFPGDVLRCEVTVVGARRSKSRPGLGIVELSGTANRGDECVLRFTFAGLFGCRE</sequence>
<evidence type="ECO:0000313" key="3">
    <source>
        <dbReference type="EMBL" id="KAA2251252.1"/>
    </source>
</evidence>
<dbReference type="EMBL" id="VUOB01000085">
    <property type="protein sequence ID" value="KAA2251252.1"/>
    <property type="molecule type" value="Genomic_DNA"/>
</dbReference>
<dbReference type="Pfam" id="PF01575">
    <property type="entry name" value="MaoC_dehydratas"/>
    <property type="match status" value="1"/>
</dbReference>
<evidence type="ECO:0000256" key="1">
    <source>
        <dbReference type="ARBA" id="ARBA00005254"/>
    </source>
</evidence>
<dbReference type="InterPro" id="IPR052342">
    <property type="entry name" value="MCH/BMMD"/>
</dbReference>
<dbReference type="PANTHER" id="PTHR43664:SF1">
    <property type="entry name" value="BETA-METHYLMALYL-COA DEHYDRATASE"/>
    <property type="match status" value="1"/>
</dbReference>
<reference evidence="3 4" key="1">
    <citation type="submission" date="2019-09" db="EMBL/GenBank/DDBJ databases">
        <title>Goodfellowia gen. nov., a new genus of the Pseudonocardineae related to Actinoalloteichus, containing Goodfellowia coeruleoviolacea gen. nov., comb. nov. gen. nov., comb. nov.</title>
        <authorList>
            <person name="Labeda D."/>
        </authorList>
    </citation>
    <scope>NUCLEOTIDE SEQUENCE [LARGE SCALE GENOMIC DNA]</scope>
    <source>
        <strain evidence="3 4">AN110305</strain>
    </source>
</reference>
<evidence type="ECO:0000313" key="4">
    <source>
        <dbReference type="Proteomes" id="UP000323454"/>
    </source>
</evidence>
<gene>
    <name evidence="3" type="ORF">F0L68_38205</name>
</gene>
<proteinExistence type="inferred from homology"/>
<organism evidence="3 4">
    <name type="scientific">Solihabitans fulvus</name>
    <dbReference type="NCBI Taxonomy" id="1892852"/>
    <lineage>
        <taxon>Bacteria</taxon>
        <taxon>Bacillati</taxon>
        <taxon>Actinomycetota</taxon>
        <taxon>Actinomycetes</taxon>
        <taxon>Pseudonocardiales</taxon>
        <taxon>Pseudonocardiaceae</taxon>
        <taxon>Solihabitans</taxon>
    </lineage>
</organism>
<dbReference type="SUPFAM" id="SSF54637">
    <property type="entry name" value="Thioesterase/thiol ester dehydrase-isomerase"/>
    <property type="match status" value="1"/>
</dbReference>
<feature type="domain" description="MaoC-like" evidence="2">
    <location>
        <begin position="19"/>
        <end position="113"/>
    </location>
</feature>